<protein>
    <recommendedName>
        <fullName evidence="4">Aldehyde dehydrogenase</fullName>
    </recommendedName>
</protein>
<dbReference type="VEuPathDB" id="AmoebaDB:EIN_024050"/>
<dbReference type="Pfam" id="PF00171">
    <property type="entry name" value="Aldedh"/>
    <property type="match status" value="1"/>
</dbReference>
<dbReference type="InterPro" id="IPR016161">
    <property type="entry name" value="Ald_DH/histidinol_DH"/>
</dbReference>
<dbReference type="InterPro" id="IPR015590">
    <property type="entry name" value="Aldehyde_DH_dom"/>
</dbReference>
<feature type="active site" evidence="5">
    <location>
        <position position="306"/>
    </location>
</feature>
<keyword evidence="8" id="KW-0812">Transmembrane</keyword>
<sequence length="528" mass="60230">MEVMVLGFFDVVKAILFITALLFIALNIISFIFRLFRAKGYKRFVELRLKSIPADQVFPIVKPEEIATICKTLKESYNSCATRPFETRKQILYALYRMLYDNKQALGDAIRKDLHRDRHFSVLETESVIEEVEYLIQNMDAELSDKRVRSTAVQLLAQSFITHEPYGVVCVIAPWNFPINLSLIPVAGALACGNTVFLKLSKYSFNSSKLIAELCDRYIPSEYLRCEYMSGRESIQACCDADFDYYFFTGSTTVGKLVHQAAAKKLVPVTLELGGKNPVIVDKNVDLKTAAKRIAWAKCVNGGQICVCTDHAYVHKDIYDAFCEEVKKCFIQFFGEDAQKSDDYPRMITKDAAAKMKEIIEQSDVFYGGNVDIEDRYVQPTLLKNVKMTDLSMENEIFGPILPIIKYENLEEVFAMIKEHPNPLAAYVFTSDDAFFEKFRLNVNSGALYRNDAIIHLINGNLPFGGNCQSGIGYYHGKFTFSTFSRPRAVVQAHTFIDVPLRYWPFTYIAEIAFKYCAFWEIPILSYL</sequence>
<evidence type="ECO:0000256" key="8">
    <source>
        <dbReference type="SAM" id="Phobius"/>
    </source>
</evidence>
<dbReference type="CDD" id="cd07087">
    <property type="entry name" value="ALDH_F3-13-14_CALDH-like"/>
    <property type="match status" value="1"/>
</dbReference>
<evidence type="ECO:0000256" key="1">
    <source>
        <dbReference type="ARBA" id="ARBA00009986"/>
    </source>
</evidence>
<comment type="similarity">
    <text evidence="1 4 7">Belongs to the aldehyde dehydrogenase family.</text>
</comment>
<dbReference type="EMBL" id="AK423011">
    <property type="protein sequence ID" value="BAN41452.1"/>
    <property type="molecule type" value="mRNA"/>
</dbReference>
<evidence type="ECO:0000313" key="10">
    <source>
        <dbReference type="EMBL" id="BAN41452.1"/>
    </source>
</evidence>
<keyword evidence="2 4" id="KW-0560">Oxidoreductase</keyword>
<dbReference type="InterPro" id="IPR029510">
    <property type="entry name" value="Ald_DH_CS_GLU"/>
</dbReference>
<name>S0B6E4_ENTIV</name>
<evidence type="ECO:0000256" key="3">
    <source>
        <dbReference type="ARBA" id="ARBA00023027"/>
    </source>
</evidence>
<evidence type="ECO:0000259" key="9">
    <source>
        <dbReference type="Pfam" id="PF00171"/>
    </source>
</evidence>
<evidence type="ECO:0000256" key="2">
    <source>
        <dbReference type="ARBA" id="ARBA00023002"/>
    </source>
</evidence>
<keyword evidence="3" id="KW-0520">NAD</keyword>
<dbReference type="Gene3D" id="3.40.605.10">
    <property type="entry name" value="Aldehyde Dehydrogenase, Chain A, domain 1"/>
    <property type="match status" value="1"/>
</dbReference>
<feature type="transmembrane region" description="Helical" evidence="8">
    <location>
        <begin position="14"/>
        <end position="36"/>
    </location>
</feature>
<dbReference type="FunFam" id="3.40.309.10:FF:000003">
    <property type="entry name" value="Aldehyde dehydrogenase"/>
    <property type="match status" value="1"/>
</dbReference>
<accession>S0B6E4</accession>
<dbReference type="InterPro" id="IPR012394">
    <property type="entry name" value="Aldehyde_DH_NAD(P)"/>
</dbReference>
<feature type="domain" description="Aldehyde dehydrogenase" evidence="9">
    <location>
        <begin position="62"/>
        <end position="489"/>
    </location>
</feature>
<dbReference type="GO" id="GO:0004029">
    <property type="term" value="F:aldehyde dehydrogenase (NAD+) activity"/>
    <property type="evidence" value="ECO:0007669"/>
    <property type="project" value="TreeGrafter"/>
</dbReference>
<evidence type="ECO:0000256" key="7">
    <source>
        <dbReference type="RuleBase" id="RU003345"/>
    </source>
</evidence>
<dbReference type="GO" id="GO:0005737">
    <property type="term" value="C:cytoplasm"/>
    <property type="evidence" value="ECO:0007669"/>
    <property type="project" value="TreeGrafter"/>
</dbReference>
<dbReference type="FunFam" id="3.40.605.10:FF:000004">
    <property type="entry name" value="Aldehyde dehydrogenase"/>
    <property type="match status" value="1"/>
</dbReference>
<dbReference type="InterPro" id="IPR016163">
    <property type="entry name" value="Ald_DH_C"/>
</dbReference>
<keyword evidence="8" id="KW-1133">Transmembrane helix</keyword>
<dbReference type="PIRSF" id="PIRSF036492">
    <property type="entry name" value="ALDH"/>
    <property type="match status" value="1"/>
</dbReference>
<reference evidence="10" key="1">
    <citation type="submission" date="2012-06" db="EMBL/GenBank/DDBJ databases">
        <title>Short 5' UTR of Entamoeba genes.</title>
        <authorList>
            <person name="Hiranuka K."/>
            <person name="Kumagai M."/>
            <person name="Wakaguri H."/>
            <person name="Suzuki Y."/>
            <person name="Sugano S."/>
            <person name="Watanabe J."/>
            <person name="Makioka A."/>
        </authorList>
    </citation>
    <scope>NUCLEOTIDE SEQUENCE</scope>
    <source>
        <strain evidence="10">IP1</strain>
    </source>
</reference>
<evidence type="ECO:0000256" key="6">
    <source>
        <dbReference type="PROSITE-ProRule" id="PRU10007"/>
    </source>
</evidence>
<dbReference type="AlphaFoldDB" id="S0B6E4"/>
<dbReference type="PANTHER" id="PTHR43570">
    <property type="entry name" value="ALDEHYDE DEHYDROGENASE"/>
    <property type="match status" value="1"/>
</dbReference>
<dbReference type="PANTHER" id="PTHR43570:SF16">
    <property type="entry name" value="ALDEHYDE DEHYDROGENASE TYPE III, ISOFORM Q"/>
    <property type="match status" value="1"/>
</dbReference>
<organism evidence="10">
    <name type="scientific">Entamoeba invadens</name>
    <dbReference type="NCBI Taxonomy" id="33085"/>
    <lineage>
        <taxon>Eukaryota</taxon>
        <taxon>Amoebozoa</taxon>
        <taxon>Evosea</taxon>
        <taxon>Archamoebae</taxon>
        <taxon>Mastigamoebida</taxon>
        <taxon>Entamoebidae</taxon>
        <taxon>Entamoeba</taxon>
    </lineage>
</organism>
<dbReference type="InterPro" id="IPR016162">
    <property type="entry name" value="Ald_DH_N"/>
</dbReference>
<feature type="active site" evidence="5 6">
    <location>
        <position position="272"/>
    </location>
</feature>
<dbReference type="PROSITE" id="PS00687">
    <property type="entry name" value="ALDEHYDE_DEHYDR_GLU"/>
    <property type="match status" value="1"/>
</dbReference>
<dbReference type="SUPFAM" id="SSF53720">
    <property type="entry name" value="ALDH-like"/>
    <property type="match status" value="1"/>
</dbReference>
<keyword evidence="8" id="KW-0472">Membrane</keyword>
<dbReference type="Gene3D" id="3.40.309.10">
    <property type="entry name" value="Aldehyde Dehydrogenase, Chain A, domain 2"/>
    <property type="match status" value="1"/>
</dbReference>
<proteinExistence type="evidence at transcript level"/>
<evidence type="ECO:0000256" key="5">
    <source>
        <dbReference type="PIRSR" id="PIRSR036492-1"/>
    </source>
</evidence>
<evidence type="ECO:0000256" key="4">
    <source>
        <dbReference type="PIRNR" id="PIRNR036492"/>
    </source>
</evidence>
<dbReference type="GO" id="GO:0006081">
    <property type="term" value="P:aldehyde metabolic process"/>
    <property type="evidence" value="ECO:0007669"/>
    <property type="project" value="InterPro"/>
</dbReference>